<dbReference type="PANTHER" id="PTHR13952:SF19">
    <property type="entry name" value="GLYCINE-RICH RNA-BINDING PROTEIN 4, MITOCHONDRIAL ISOFORM X1"/>
    <property type="match status" value="1"/>
</dbReference>
<dbReference type="InterPro" id="IPR003954">
    <property type="entry name" value="RRM_euk-type"/>
</dbReference>
<name>A0AAD1Z1T4_9LAMI</name>
<dbReference type="PANTHER" id="PTHR13952">
    <property type="entry name" value="U1 SMALL NUCLEAR RIBONUCLEOPROTEIN 70 KD"/>
    <property type="match status" value="1"/>
</dbReference>
<dbReference type="Pfam" id="PF00076">
    <property type="entry name" value="RRM_1"/>
    <property type="match status" value="1"/>
</dbReference>
<accession>A0AAD1Z1T4</accession>
<reference evidence="5" key="1">
    <citation type="submission" date="2023-05" db="EMBL/GenBank/DDBJ databases">
        <authorList>
            <person name="Huff M."/>
        </authorList>
    </citation>
    <scope>NUCLEOTIDE SEQUENCE</scope>
</reference>
<dbReference type="SUPFAM" id="SSF54928">
    <property type="entry name" value="RNA-binding domain, RBD"/>
    <property type="match status" value="1"/>
</dbReference>
<keyword evidence="6" id="KW-1185">Reference proteome</keyword>
<dbReference type="InterPro" id="IPR012677">
    <property type="entry name" value="Nucleotide-bd_a/b_plait_sf"/>
</dbReference>
<dbReference type="EMBL" id="OU503039">
    <property type="protein sequence ID" value="CAI9760011.1"/>
    <property type="molecule type" value="Genomic_DNA"/>
</dbReference>
<organism evidence="5 6">
    <name type="scientific">Fraxinus pennsylvanica</name>
    <dbReference type="NCBI Taxonomy" id="56036"/>
    <lineage>
        <taxon>Eukaryota</taxon>
        <taxon>Viridiplantae</taxon>
        <taxon>Streptophyta</taxon>
        <taxon>Embryophyta</taxon>
        <taxon>Tracheophyta</taxon>
        <taxon>Spermatophyta</taxon>
        <taxon>Magnoliopsida</taxon>
        <taxon>eudicotyledons</taxon>
        <taxon>Gunneridae</taxon>
        <taxon>Pentapetalae</taxon>
        <taxon>asterids</taxon>
        <taxon>lamiids</taxon>
        <taxon>Lamiales</taxon>
        <taxon>Oleaceae</taxon>
        <taxon>Oleeae</taxon>
        <taxon>Fraxinus</taxon>
    </lineage>
</organism>
<dbReference type="GO" id="GO:0030619">
    <property type="term" value="F:U1 snRNA binding"/>
    <property type="evidence" value="ECO:0007669"/>
    <property type="project" value="TreeGrafter"/>
</dbReference>
<dbReference type="GO" id="GO:0003729">
    <property type="term" value="F:mRNA binding"/>
    <property type="evidence" value="ECO:0007669"/>
    <property type="project" value="TreeGrafter"/>
</dbReference>
<dbReference type="Gene3D" id="3.30.70.330">
    <property type="match status" value="1"/>
</dbReference>
<dbReference type="CDD" id="cd00590">
    <property type="entry name" value="RRM_SF"/>
    <property type="match status" value="1"/>
</dbReference>
<evidence type="ECO:0000313" key="5">
    <source>
        <dbReference type="EMBL" id="CAI9760011.1"/>
    </source>
</evidence>
<dbReference type="Proteomes" id="UP000834106">
    <property type="component" value="Chromosome 4"/>
</dbReference>
<proteinExistence type="predicted"/>
<evidence type="ECO:0000259" key="4">
    <source>
        <dbReference type="PROSITE" id="PS50102"/>
    </source>
</evidence>
<dbReference type="InterPro" id="IPR035979">
    <property type="entry name" value="RBD_domain_sf"/>
</dbReference>
<dbReference type="PROSITE" id="PS50102">
    <property type="entry name" value="RRM"/>
    <property type="match status" value="1"/>
</dbReference>
<protein>
    <recommendedName>
        <fullName evidence="4">RRM domain-containing protein</fullName>
    </recommendedName>
</protein>
<evidence type="ECO:0000256" key="3">
    <source>
        <dbReference type="PROSITE-ProRule" id="PRU00176"/>
    </source>
</evidence>
<dbReference type="SMART" id="SM00361">
    <property type="entry name" value="RRM_1"/>
    <property type="match status" value="1"/>
</dbReference>
<keyword evidence="3" id="KW-0694">RNA-binding</keyword>
<feature type="domain" description="RRM" evidence="4">
    <location>
        <begin position="46"/>
        <end position="124"/>
    </location>
</feature>
<dbReference type="GO" id="GO:0005685">
    <property type="term" value="C:U1 snRNP"/>
    <property type="evidence" value="ECO:0007669"/>
    <property type="project" value="TreeGrafter"/>
</dbReference>
<keyword evidence="2" id="KW-0539">Nucleus</keyword>
<evidence type="ECO:0000256" key="2">
    <source>
        <dbReference type="ARBA" id="ARBA00023242"/>
    </source>
</evidence>
<dbReference type="InterPro" id="IPR051183">
    <property type="entry name" value="U1_U11-U12_snRNP_70-35kDa"/>
</dbReference>
<dbReference type="InterPro" id="IPR000504">
    <property type="entry name" value="RRM_dom"/>
</dbReference>
<dbReference type="GO" id="GO:0071004">
    <property type="term" value="C:U2-type prespliceosome"/>
    <property type="evidence" value="ECO:0007669"/>
    <property type="project" value="TreeGrafter"/>
</dbReference>
<gene>
    <name evidence="5" type="ORF">FPE_LOCUS7441</name>
</gene>
<evidence type="ECO:0000313" key="6">
    <source>
        <dbReference type="Proteomes" id="UP000834106"/>
    </source>
</evidence>
<dbReference type="GO" id="GO:0000398">
    <property type="term" value="P:mRNA splicing, via spliceosome"/>
    <property type="evidence" value="ECO:0007669"/>
    <property type="project" value="TreeGrafter"/>
</dbReference>
<evidence type="ECO:0000256" key="1">
    <source>
        <dbReference type="ARBA" id="ARBA00004123"/>
    </source>
</evidence>
<comment type="subcellular location">
    <subcellularLocation>
        <location evidence="1">Nucleus</location>
    </subcellularLocation>
</comment>
<dbReference type="GO" id="GO:0071011">
    <property type="term" value="C:precatalytic spliceosome"/>
    <property type="evidence" value="ECO:0007669"/>
    <property type="project" value="TreeGrafter"/>
</dbReference>
<dbReference type="AlphaFoldDB" id="A0AAD1Z1T4"/>
<dbReference type="SMART" id="SM00360">
    <property type="entry name" value="RRM"/>
    <property type="match status" value="1"/>
</dbReference>
<sequence length="165" mass="18562">MAKSIGLNSSSIPIPYSSCGPSSNANRRRPNFLKLRASYFDYPLASKIIVKNVPLSTSESSLQKEFSKFGQIAEVKLVKDEATKKSKGFAFIQYASQEDAMLALESMDHKYFDGRVLYVELAKPRKKDFGGYPKTSGPPQQQSECLYQMYKFPLRVLFVKIVVPS</sequence>